<dbReference type="Proteomes" id="UP001234202">
    <property type="component" value="Unassembled WGS sequence"/>
</dbReference>
<keyword evidence="2" id="KW-1185">Reference proteome</keyword>
<name>A0ACC2WU65_9TREE</name>
<gene>
    <name evidence="1" type="ORF">QFC24_007022</name>
</gene>
<evidence type="ECO:0000313" key="1">
    <source>
        <dbReference type="EMBL" id="KAJ9115313.1"/>
    </source>
</evidence>
<sequence>MSSLPTVEPIVQAQAFIRKQALQAARCKAPSAPTRSTYLRTNDGIYQSLIAVLKHLRQDVTALSLAFSGKSVTVDAALAQLTKVTDHVGRLVACVIALPAEGCLIQEWRQDVAEIVDRIDKYYKALVAHCDNPVDQQASTSTSTPPPAPYLVHTSSVWAAIDKMLRSSSKDEPSAIKKSWKQDEELVNDALGEFKDLLEEDEGVGEDEGLNEHNEWAELEKKLNGGGDLSEGEMQRVRKLDTVVRLIVALHKRFSTRFLDIPELLALPDQLNLSHAISESFDACVASLYPPQNTGELRDAAQSMIDDATRMCRLSLEQAELAQKTEESSLVEKLEGLHLAEGTDEGKPFDKDVKWLTFWLEQIEKASRTWKGQDA</sequence>
<protein>
    <submittedName>
        <fullName evidence="1">Uncharacterized protein</fullName>
    </submittedName>
</protein>
<organism evidence="1 2">
    <name type="scientific">Naganishia onofrii</name>
    <dbReference type="NCBI Taxonomy" id="1851511"/>
    <lineage>
        <taxon>Eukaryota</taxon>
        <taxon>Fungi</taxon>
        <taxon>Dikarya</taxon>
        <taxon>Basidiomycota</taxon>
        <taxon>Agaricomycotina</taxon>
        <taxon>Tremellomycetes</taxon>
        <taxon>Filobasidiales</taxon>
        <taxon>Filobasidiaceae</taxon>
        <taxon>Naganishia</taxon>
    </lineage>
</organism>
<proteinExistence type="predicted"/>
<dbReference type="EMBL" id="JASBWV010000046">
    <property type="protein sequence ID" value="KAJ9115313.1"/>
    <property type="molecule type" value="Genomic_DNA"/>
</dbReference>
<comment type="caution">
    <text evidence="1">The sequence shown here is derived from an EMBL/GenBank/DDBJ whole genome shotgun (WGS) entry which is preliminary data.</text>
</comment>
<evidence type="ECO:0000313" key="2">
    <source>
        <dbReference type="Proteomes" id="UP001234202"/>
    </source>
</evidence>
<accession>A0ACC2WU65</accession>
<reference evidence="1" key="1">
    <citation type="submission" date="2023-04" db="EMBL/GenBank/DDBJ databases">
        <title>Draft Genome sequencing of Naganishia species isolated from polar environments using Oxford Nanopore Technology.</title>
        <authorList>
            <person name="Leo P."/>
            <person name="Venkateswaran K."/>
        </authorList>
    </citation>
    <scope>NUCLEOTIDE SEQUENCE</scope>
    <source>
        <strain evidence="1">DBVPG 5303</strain>
    </source>
</reference>